<dbReference type="InterPro" id="IPR051798">
    <property type="entry name" value="Class-II_PLP-Dep_Aminotrans"/>
</dbReference>
<dbReference type="RefSeq" id="WP_118000834.1">
    <property type="nucleotide sequence ID" value="NZ_QSGQ01000002.1"/>
</dbReference>
<dbReference type="InterPro" id="IPR027619">
    <property type="entry name" value="C-S_lyase_PatB-like"/>
</dbReference>
<dbReference type="InterPro" id="IPR015422">
    <property type="entry name" value="PyrdxlP-dep_Trfase_small"/>
</dbReference>
<dbReference type="PANTHER" id="PTHR43525:SF1">
    <property type="entry name" value="PROTEIN MALY"/>
    <property type="match status" value="1"/>
</dbReference>
<comment type="caution">
    <text evidence="7">The sequence shown here is derived from an EMBL/GenBank/DDBJ whole genome shotgun (WGS) entry which is preliminary data.</text>
</comment>
<keyword evidence="3" id="KW-0663">Pyridoxal phosphate</keyword>
<dbReference type="InterPro" id="IPR004839">
    <property type="entry name" value="Aminotransferase_I/II_large"/>
</dbReference>
<keyword evidence="7" id="KW-0032">Aminotransferase</keyword>
<dbReference type="SUPFAM" id="SSF53383">
    <property type="entry name" value="PLP-dependent transferases"/>
    <property type="match status" value="1"/>
</dbReference>
<comment type="similarity">
    <text evidence="5">Belongs to the class-II pyridoxal-phosphate-dependent aminotransferase family. MalY/PatB cystathionine beta-lyase subfamily.</text>
</comment>
<dbReference type="Gene3D" id="3.40.640.10">
    <property type="entry name" value="Type I PLP-dependent aspartate aminotransferase-like (Major domain)"/>
    <property type="match status" value="1"/>
</dbReference>
<comment type="cofactor">
    <cofactor evidence="1">
        <name>pyridoxal 5'-phosphate</name>
        <dbReference type="ChEBI" id="CHEBI:597326"/>
    </cofactor>
</comment>
<keyword evidence="4" id="KW-0456">Lyase</keyword>
<evidence type="ECO:0000256" key="2">
    <source>
        <dbReference type="ARBA" id="ARBA00012224"/>
    </source>
</evidence>
<dbReference type="InterPro" id="IPR015424">
    <property type="entry name" value="PyrdxlP-dep_Trfase"/>
</dbReference>
<dbReference type="NCBIfam" id="TIGR04350">
    <property type="entry name" value="C_S_lyase_PatB"/>
    <property type="match status" value="1"/>
</dbReference>
<sequence>MEELIYVDRRNSNCNKWDGQTAMFGEEGLHAMWVADMDFKIPQCVQKALHEYVDFGAIGYYRIPDGYYDAFINWEKKHFNFEVKREWLRFAPGVVAAFNWMIQMLTKKGDAVIVMTPVYYPFLQAVTNNERKLITSDLVNENGNYTIDFDDFEKKIVDNDVKVFILCSPHNPVGRVWRKEELKEMLEICHRHHVYVISDEIHQDFVFGDKKQTPSYLMTEHWDEILTITAPSKTFNLAGGQNSFVVIADENLRAKWDDFAKRIRLMTGNAFGFVAAEAAYKGGQEWLDKVKKQIVDNDRYLRELFKEDLPQVVVTPLEATYLVWIDLRAYIKPEDTKEFIQKKCRLAVDFGDWFGGDRFDGFIRMNLATSRENVEIGVKRIIDGISEVRSRSVSCN</sequence>
<dbReference type="GO" id="GO:0008483">
    <property type="term" value="F:transaminase activity"/>
    <property type="evidence" value="ECO:0007669"/>
    <property type="project" value="UniProtKB-KW"/>
</dbReference>
<dbReference type="EC" id="4.4.1.13" evidence="2"/>
<dbReference type="GO" id="GO:0047804">
    <property type="term" value="F:cysteine-S-conjugate beta-lyase activity"/>
    <property type="evidence" value="ECO:0007669"/>
    <property type="project" value="UniProtKB-EC"/>
</dbReference>
<keyword evidence="7" id="KW-0808">Transferase</keyword>
<accession>A0A413W6Q6</accession>
<evidence type="ECO:0000313" key="7">
    <source>
        <dbReference type="EMBL" id="RHB41661.1"/>
    </source>
</evidence>
<reference evidence="7 8" key="1">
    <citation type="submission" date="2018-08" db="EMBL/GenBank/DDBJ databases">
        <title>A genome reference for cultivated species of the human gut microbiota.</title>
        <authorList>
            <person name="Zou Y."/>
            <person name="Xue W."/>
            <person name="Luo G."/>
        </authorList>
    </citation>
    <scope>NUCLEOTIDE SEQUENCE [LARGE SCALE GENOMIC DNA]</scope>
    <source>
        <strain evidence="7 8">AM40-15AC</strain>
    </source>
</reference>
<dbReference type="CDD" id="cd00609">
    <property type="entry name" value="AAT_like"/>
    <property type="match status" value="1"/>
</dbReference>
<evidence type="ECO:0000259" key="6">
    <source>
        <dbReference type="Pfam" id="PF00155"/>
    </source>
</evidence>
<proteinExistence type="inferred from homology"/>
<dbReference type="Gene3D" id="3.90.1150.10">
    <property type="entry name" value="Aspartate Aminotransferase, domain 1"/>
    <property type="match status" value="1"/>
</dbReference>
<dbReference type="InterPro" id="IPR015421">
    <property type="entry name" value="PyrdxlP-dep_Trfase_major"/>
</dbReference>
<dbReference type="Proteomes" id="UP000284883">
    <property type="component" value="Unassembled WGS sequence"/>
</dbReference>
<dbReference type="PANTHER" id="PTHR43525">
    <property type="entry name" value="PROTEIN MALY"/>
    <property type="match status" value="1"/>
</dbReference>
<feature type="domain" description="Aminotransferase class I/classII large" evidence="6">
    <location>
        <begin position="38"/>
        <end position="381"/>
    </location>
</feature>
<evidence type="ECO:0000256" key="3">
    <source>
        <dbReference type="ARBA" id="ARBA00022898"/>
    </source>
</evidence>
<gene>
    <name evidence="7" type="ORF">DW885_05610</name>
</gene>
<protein>
    <recommendedName>
        <fullName evidence="2">cysteine-S-conjugate beta-lyase</fullName>
        <ecNumber evidence="2">4.4.1.13</ecNumber>
    </recommendedName>
</protein>
<dbReference type="AlphaFoldDB" id="A0A413W6Q6"/>
<dbReference type="Pfam" id="PF00155">
    <property type="entry name" value="Aminotran_1_2"/>
    <property type="match status" value="1"/>
</dbReference>
<name>A0A413W6Q6_9FIRM</name>
<dbReference type="EMBL" id="QSGQ01000002">
    <property type="protein sequence ID" value="RHB41661.1"/>
    <property type="molecule type" value="Genomic_DNA"/>
</dbReference>
<evidence type="ECO:0000256" key="5">
    <source>
        <dbReference type="ARBA" id="ARBA00037974"/>
    </source>
</evidence>
<evidence type="ECO:0000313" key="8">
    <source>
        <dbReference type="Proteomes" id="UP000284883"/>
    </source>
</evidence>
<evidence type="ECO:0000256" key="1">
    <source>
        <dbReference type="ARBA" id="ARBA00001933"/>
    </source>
</evidence>
<evidence type="ECO:0000256" key="4">
    <source>
        <dbReference type="ARBA" id="ARBA00023239"/>
    </source>
</evidence>
<organism evidence="7 8">
    <name type="scientific">Dorea formicigenerans</name>
    <dbReference type="NCBI Taxonomy" id="39486"/>
    <lineage>
        <taxon>Bacteria</taxon>
        <taxon>Bacillati</taxon>
        <taxon>Bacillota</taxon>
        <taxon>Clostridia</taxon>
        <taxon>Lachnospirales</taxon>
        <taxon>Lachnospiraceae</taxon>
        <taxon>Dorea</taxon>
    </lineage>
</organism>
<dbReference type="GO" id="GO:0030170">
    <property type="term" value="F:pyridoxal phosphate binding"/>
    <property type="evidence" value="ECO:0007669"/>
    <property type="project" value="InterPro"/>
</dbReference>